<dbReference type="Proteomes" id="UP001479606">
    <property type="component" value="Unassembled WGS sequence"/>
</dbReference>
<keyword evidence="2" id="KW-1185">Reference proteome</keyword>
<protein>
    <submittedName>
        <fullName evidence="1">Uncharacterized protein</fullName>
    </submittedName>
</protein>
<comment type="caution">
    <text evidence="1">The sequence shown here is derived from an EMBL/GenBank/DDBJ whole genome shotgun (WGS) entry which is preliminary data.</text>
</comment>
<organism evidence="1 2">
    <name type="scientific">Hymenobacter segetis</name>
    <dbReference type="NCBI Taxonomy" id="2025509"/>
    <lineage>
        <taxon>Bacteria</taxon>
        <taxon>Pseudomonadati</taxon>
        <taxon>Bacteroidota</taxon>
        <taxon>Cytophagia</taxon>
        <taxon>Cytophagales</taxon>
        <taxon>Hymenobacteraceae</taxon>
        <taxon>Hymenobacter</taxon>
    </lineage>
</organism>
<reference evidence="1 2" key="1">
    <citation type="journal article" date="2018" name="Arch. Microbiol.">
        <title>Hymenobacter segetis sp. nov., isolated from soil.</title>
        <authorList>
            <person name="Ten L.N."/>
            <person name="Lim S.J."/>
            <person name="Kim B.O."/>
            <person name="Kang I.K."/>
            <person name="Jung H.Y."/>
        </authorList>
    </citation>
    <scope>NUCLEOTIDE SEQUENCE [LARGE SCALE GENOMIC DNA]</scope>
    <source>
        <strain evidence="1 2">S7-3-11</strain>
    </source>
</reference>
<name>A0ABU9M0V9_9BACT</name>
<evidence type="ECO:0000313" key="1">
    <source>
        <dbReference type="EMBL" id="MEL5995885.1"/>
    </source>
</evidence>
<sequence length="213" mass="22824">MRKPKLIEDYTYLLYDAVSPFAYAVARQTKGSPFISDGVDLTKALNDAVTALDTNVAATDHPTPAQTAQRDLLRGIVITELGRLAKRLNLDYPADEPALLSSGLVLADASGTAARTLTASATDAVMDLELLDGTQPGCLLLRLKRPTGTLQNLIRYSTDLKLPEEQWLVAVGGGRERQLGPFESGTKVAVKVAALIGSTTEPQYSAVKSRIVQ</sequence>
<accession>A0ABU9M0V9</accession>
<dbReference type="EMBL" id="JBCEVZ010000050">
    <property type="protein sequence ID" value="MEL5995885.1"/>
    <property type="molecule type" value="Genomic_DNA"/>
</dbReference>
<gene>
    <name evidence="1" type="ORF">AAFH49_16850</name>
</gene>
<dbReference type="RefSeq" id="WP_342300003.1">
    <property type="nucleotide sequence ID" value="NZ_JBCEVZ010000050.1"/>
</dbReference>
<proteinExistence type="predicted"/>
<evidence type="ECO:0000313" key="2">
    <source>
        <dbReference type="Proteomes" id="UP001479606"/>
    </source>
</evidence>